<proteinExistence type="inferred from homology"/>
<keyword evidence="11" id="KW-0413">Isomerase</keyword>
<dbReference type="InterPro" id="IPR003594">
    <property type="entry name" value="HATPase_dom"/>
</dbReference>
<protein>
    <recommendedName>
        <fullName evidence="4">DNA topoisomerase (ATP-hydrolyzing)</fullName>
        <ecNumber evidence="4">5.6.2.2</ecNumber>
    </recommendedName>
</protein>
<dbReference type="SMART" id="SM00433">
    <property type="entry name" value="TOP2c"/>
    <property type="match status" value="1"/>
</dbReference>
<dbReference type="GO" id="GO:0046872">
    <property type="term" value="F:metal ion binding"/>
    <property type="evidence" value="ECO:0007669"/>
    <property type="project" value="UniProtKB-KW"/>
</dbReference>
<dbReference type="FunFam" id="3.30.230.10:FF:000005">
    <property type="entry name" value="DNA gyrase subunit B"/>
    <property type="match status" value="1"/>
</dbReference>
<dbReference type="Pfam" id="PF00204">
    <property type="entry name" value="DNA_gyraseB"/>
    <property type="match status" value="1"/>
</dbReference>
<dbReference type="InterPro" id="IPR006171">
    <property type="entry name" value="TOPRIM_dom"/>
</dbReference>
<dbReference type="Proteomes" id="UP000886819">
    <property type="component" value="Unassembled WGS sequence"/>
</dbReference>
<evidence type="ECO:0000313" key="14">
    <source>
        <dbReference type="Proteomes" id="UP000886819"/>
    </source>
</evidence>
<evidence type="ECO:0000256" key="5">
    <source>
        <dbReference type="ARBA" id="ARBA00022723"/>
    </source>
</evidence>
<dbReference type="GO" id="GO:0005524">
    <property type="term" value="F:ATP binding"/>
    <property type="evidence" value="ECO:0007669"/>
    <property type="project" value="UniProtKB-KW"/>
</dbReference>
<dbReference type="InterPro" id="IPR000565">
    <property type="entry name" value="Topo_IIA_B"/>
</dbReference>
<dbReference type="Gene3D" id="3.30.565.10">
    <property type="entry name" value="Histidine kinase-like ATPase, C-terminal domain"/>
    <property type="match status" value="1"/>
</dbReference>
<dbReference type="InterPro" id="IPR013759">
    <property type="entry name" value="Topo_IIA_B_C"/>
</dbReference>
<evidence type="ECO:0000313" key="13">
    <source>
        <dbReference type="EMBL" id="HIQ63264.1"/>
    </source>
</evidence>
<dbReference type="InterPro" id="IPR001241">
    <property type="entry name" value="Topo_IIA"/>
</dbReference>
<feature type="domain" description="Toprim" evidence="12">
    <location>
        <begin position="433"/>
        <end position="547"/>
    </location>
</feature>
<dbReference type="Pfam" id="PF02518">
    <property type="entry name" value="HATPase_c"/>
    <property type="match status" value="1"/>
</dbReference>
<comment type="caution">
    <text evidence="13">The sequence shown here is derived from an EMBL/GenBank/DDBJ whole genome shotgun (WGS) entry which is preliminary data.</text>
</comment>
<dbReference type="PRINTS" id="PR00418">
    <property type="entry name" value="TPI2FAMILY"/>
</dbReference>
<evidence type="ECO:0000259" key="12">
    <source>
        <dbReference type="PROSITE" id="PS50880"/>
    </source>
</evidence>
<dbReference type="InterPro" id="IPR013760">
    <property type="entry name" value="Topo_IIA-like_dom_sf"/>
</dbReference>
<keyword evidence="8" id="KW-0460">Magnesium</keyword>
<comment type="catalytic activity">
    <reaction evidence="1">
        <text>ATP-dependent breakage, passage and rejoining of double-stranded DNA.</text>
        <dbReference type="EC" id="5.6.2.2"/>
    </reaction>
</comment>
<dbReference type="InterPro" id="IPR013506">
    <property type="entry name" value="Topo_IIA_bsu_dom2"/>
</dbReference>
<dbReference type="EMBL" id="DVFI01000096">
    <property type="protein sequence ID" value="HIQ63264.1"/>
    <property type="molecule type" value="Genomic_DNA"/>
</dbReference>
<comment type="similarity">
    <text evidence="3">Belongs to the type II topoisomerase GyrB family.</text>
</comment>
<dbReference type="InterPro" id="IPR002288">
    <property type="entry name" value="DNA_gyrase_B_C"/>
</dbReference>
<evidence type="ECO:0000256" key="11">
    <source>
        <dbReference type="ARBA" id="ARBA00023235"/>
    </source>
</evidence>
<dbReference type="InterPro" id="IPR020568">
    <property type="entry name" value="Ribosomal_Su5_D2-typ_SF"/>
</dbReference>
<keyword evidence="7" id="KW-0067">ATP-binding</keyword>
<dbReference type="PRINTS" id="PR01159">
    <property type="entry name" value="DNAGYRASEB"/>
</dbReference>
<evidence type="ECO:0000256" key="7">
    <source>
        <dbReference type="ARBA" id="ARBA00022840"/>
    </source>
</evidence>
<dbReference type="PROSITE" id="PS00177">
    <property type="entry name" value="TOPOISOMERASE_II"/>
    <property type="match status" value="1"/>
</dbReference>
<organism evidence="13 14">
    <name type="scientific">Candidatus Avichristensenella intestinipullorum</name>
    <dbReference type="NCBI Taxonomy" id="2840693"/>
    <lineage>
        <taxon>Bacteria</taxon>
        <taxon>Bacillati</taxon>
        <taxon>Bacillota</taxon>
        <taxon>Clostridia</taxon>
        <taxon>Candidatus Avichristensenella</taxon>
    </lineage>
</organism>
<dbReference type="SMART" id="SM00387">
    <property type="entry name" value="HATPase_c"/>
    <property type="match status" value="1"/>
</dbReference>
<dbReference type="Gene3D" id="3.30.230.10">
    <property type="match status" value="1"/>
</dbReference>
<dbReference type="InterPro" id="IPR018522">
    <property type="entry name" value="TopoIIA_CS"/>
</dbReference>
<name>A0A9D0YWZ1_9FIRM</name>
<evidence type="ECO:0000256" key="4">
    <source>
        <dbReference type="ARBA" id="ARBA00012895"/>
    </source>
</evidence>
<dbReference type="SUPFAM" id="SSF56719">
    <property type="entry name" value="Type II DNA topoisomerase"/>
    <property type="match status" value="1"/>
</dbReference>
<dbReference type="Pfam" id="PF00986">
    <property type="entry name" value="DNA_gyraseB_C"/>
    <property type="match status" value="1"/>
</dbReference>
<dbReference type="CDD" id="cd00822">
    <property type="entry name" value="TopoII_Trans_DNA_gyrase"/>
    <property type="match status" value="1"/>
</dbReference>
<evidence type="ECO:0000256" key="6">
    <source>
        <dbReference type="ARBA" id="ARBA00022741"/>
    </source>
</evidence>
<dbReference type="Gene3D" id="3.40.50.670">
    <property type="match status" value="1"/>
</dbReference>
<dbReference type="EC" id="5.6.2.2" evidence="4"/>
<evidence type="ECO:0000256" key="10">
    <source>
        <dbReference type="ARBA" id="ARBA00023125"/>
    </source>
</evidence>
<dbReference type="GO" id="GO:0034335">
    <property type="term" value="F:DNA negative supercoiling activity"/>
    <property type="evidence" value="ECO:0007669"/>
    <property type="project" value="UniProtKB-ARBA"/>
</dbReference>
<dbReference type="PANTHER" id="PTHR45866:SF1">
    <property type="entry name" value="DNA GYRASE SUBUNIT B, MITOCHONDRIAL"/>
    <property type="match status" value="1"/>
</dbReference>
<dbReference type="PANTHER" id="PTHR45866">
    <property type="entry name" value="DNA GYRASE/TOPOISOMERASE SUBUNIT B"/>
    <property type="match status" value="1"/>
</dbReference>
<dbReference type="GO" id="GO:0006265">
    <property type="term" value="P:DNA topological change"/>
    <property type="evidence" value="ECO:0007669"/>
    <property type="project" value="InterPro"/>
</dbReference>
<evidence type="ECO:0000256" key="2">
    <source>
        <dbReference type="ARBA" id="ARBA00001946"/>
    </source>
</evidence>
<dbReference type="Pfam" id="PF01751">
    <property type="entry name" value="Toprim"/>
    <property type="match status" value="1"/>
</dbReference>
<dbReference type="SUPFAM" id="SSF55874">
    <property type="entry name" value="ATPase domain of HSP90 chaperone/DNA topoisomerase II/histidine kinase"/>
    <property type="match status" value="1"/>
</dbReference>
<evidence type="ECO:0000256" key="1">
    <source>
        <dbReference type="ARBA" id="ARBA00000185"/>
    </source>
</evidence>
<dbReference type="GO" id="GO:0003677">
    <property type="term" value="F:DNA binding"/>
    <property type="evidence" value="ECO:0007669"/>
    <property type="project" value="UniProtKB-KW"/>
</dbReference>
<dbReference type="SUPFAM" id="SSF54211">
    <property type="entry name" value="Ribosomal protein S5 domain 2-like"/>
    <property type="match status" value="1"/>
</dbReference>
<keyword evidence="9" id="KW-0799">Topoisomerase</keyword>
<reference evidence="13" key="1">
    <citation type="submission" date="2020-10" db="EMBL/GenBank/DDBJ databases">
        <authorList>
            <person name="Gilroy R."/>
        </authorList>
    </citation>
    <scope>NUCLEOTIDE SEQUENCE</scope>
    <source>
        <strain evidence="13">ChiHile30-977</strain>
    </source>
</reference>
<accession>A0A9D0YWZ1</accession>
<evidence type="ECO:0000256" key="8">
    <source>
        <dbReference type="ARBA" id="ARBA00022842"/>
    </source>
</evidence>
<keyword evidence="6" id="KW-0547">Nucleotide-binding</keyword>
<keyword evidence="10" id="KW-0238">DNA-binding</keyword>
<reference evidence="13" key="2">
    <citation type="journal article" date="2021" name="PeerJ">
        <title>Extensive microbial diversity within the chicken gut microbiome revealed by metagenomics and culture.</title>
        <authorList>
            <person name="Gilroy R."/>
            <person name="Ravi A."/>
            <person name="Getino M."/>
            <person name="Pursley I."/>
            <person name="Horton D.L."/>
            <person name="Alikhan N.F."/>
            <person name="Baker D."/>
            <person name="Gharbi K."/>
            <person name="Hall N."/>
            <person name="Watson M."/>
            <person name="Adriaenssens E.M."/>
            <person name="Foster-Nyarko E."/>
            <person name="Jarju S."/>
            <person name="Secka A."/>
            <person name="Antonio M."/>
            <person name="Oren A."/>
            <person name="Chaudhuri R.R."/>
            <person name="La Ragione R."/>
            <person name="Hildebrand F."/>
            <person name="Pallen M.J."/>
        </authorList>
    </citation>
    <scope>NUCLEOTIDE SEQUENCE</scope>
    <source>
        <strain evidence="13">ChiHile30-977</strain>
    </source>
</reference>
<dbReference type="InterPro" id="IPR036890">
    <property type="entry name" value="HATPase_C_sf"/>
</dbReference>
<sequence>MAKEYAAKDIQVLEGLDAVRMRPGMYIGTTGSRGLHHLLWELVDNAMDEAMGGHATQVRVELRKDGSASVEDNGRGMPVDPHPQLGVSGVEVIFTRLHAGGKFNNKNYAYSGGLHGVGASVVNALSRWLVVDSYVDWAHWRMSFRSEYDPREKKVLAGVPDGPLVKVGNTRKRGTRVTFLPDDTVFEDVSFNGETVAHRLRELAYLNRGVKITFWDERIQDSEKRERVFCYEGGIADYVLYLNHDKTPLNEKPVYLEGSRDDVMVRAALQYTDSYTESFFSYVNNIPTHEGGTHEIGFKAAYTKVFNVYARRVGALKEKDANLTGEDFREGLTCVLSCMVRTPQFEGQTKGRLGNSEVRPAVEAVVAELLGAYLEDLRHQAFALGVIEKAAKSAKVREAARRAKENARQKNQLEAAPLVGKLSSCTGRKASENELFIVEGDSAGGSAKQGRDRRFQAILPLRGKPLNVEKKRLDQVLGNEEFRSIITALGCGIEEDFALADLKYNRVIILSDADQDGAHIRAILLTFFYRYMRGLITDGHVYIGLPPLYQVRRGGEARYAYDDAELRRLTRGLRSYTVQRYKGLGEMNADQLWETTMNPAHRKLLRVGIEDAVEAERIVTILMGDKVEPRREYISAHANFNRADTFEAASR</sequence>
<comment type="cofactor">
    <cofactor evidence="2">
        <name>Mg(2+)</name>
        <dbReference type="ChEBI" id="CHEBI:18420"/>
    </cofactor>
</comment>
<dbReference type="CDD" id="cd16928">
    <property type="entry name" value="HATPase_GyrB-like"/>
    <property type="match status" value="1"/>
</dbReference>
<dbReference type="AlphaFoldDB" id="A0A9D0YWZ1"/>
<evidence type="ECO:0000256" key="3">
    <source>
        <dbReference type="ARBA" id="ARBA00010708"/>
    </source>
</evidence>
<dbReference type="PROSITE" id="PS50880">
    <property type="entry name" value="TOPRIM"/>
    <property type="match status" value="1"/>
</dbReference>
<dbReference type="NCBIfam" id="NF004189">
    <property type="entry name" value="PRK05644.1"/>
    <property type="match status" value="1"/>
</dbReference>
<evidence type="ECO:0000256" key="9">
    <source>
        <dbReference type="ARBA" id="ARBA00023029"/>
    </source>
</evidence>
<dbReference type="InterPro" id="IPR014721">
    <property type="entry name" value="Ribsml_uS5_D2-typ_fold_subgr"/>
</dbReference>
<keyword evidence="5" id="KW-0479">Metal-binding</keyword>
<gene>
    <name evidence="13" type="ORF">IAA66_06715</name>
</gene>